<dbReference type="InterPro" id="IPR024042">
    <property type="entry name" value="TM1646-like_dom_sf"/>
</dbReference>
<dbReference type="Proteomes" id="UP000052015">
    <property type="component" value="Unassembled WGS sequence"/>
</dbReference>
<accession>A0A0R3JX36</accession>
<dbReference type="EMBL" id="LKHP01000001">
    <property type="protein sequence ID" value="KRQ88107.1"/>
    <property type="molecule type" value="Genomic_DNA"/>
</dbReference>
<dbReference type="Gene3D" id="1.20.120.490">
    <property type="entry name" value="Hypothetical protein TM1646-like domain"/>
    <property type="match status" value="1"/>
</dbReference>
<evidence type="ECO:0008006" key="3">
    <source>
        <dbReference type="Google" id="ProtNLM"/>
    </source>
</evidence>
<dbReference type="OrthoDB" id="2081713at2"/>
<organism evidence="1 2">
    <name type="scientific">Caloramator mitchellensis</name>
    <dbReference type="NCBI Taxonomy" id="908809"/>
    <lineage>
        <taxon>Bacteria</taxon>
        <taxon>Bacillati</taxon>
        <taxon>Bacillota</taxon>
        <taxon>Clostridia</taxon>
        <taxon>Eubacteriales</taxon>
        <taxon>Clostridiaceae</taxon>
        <taxon>Caloramator</taxon>
    </lineage>
</organism>
<dbReference type="AlphaFoldDB" id="A0A0R3JX36"/>
<dbReference type="SUPFAM" id="SSF158397">
    <property type="entry name" value="TM1646-like"/>
    <property type="match status" value="1"/>
</dbReference>
<dbReference type="InterPro" id="IPR005585">
    <property type="entry name" value="DUF327"/>
</dbReference>
<dbReference type="RefSeq" id="WP_057976329.1">
    <property type="nucleotide sequence ID" value="NZ_LKHP01000001.1"/>
</dbReference>
<keyword evidence="2" id="KW-1185">Reference proteome</keyword>
<gene>
    <name evidence="1" type="ORF">ABG79_00274</name>
</gene>
<proteinExistence type="predicted"/>
<protein>
    <recommendedName>
        <fullName evidence="3">DUF327 domain-containing protein</fullName>
    </recommendedName>
</protein>
<sequence>MRIRNIDNKKVEIPQLNKEVDIKVQDFSTALDLANKEQTEGKLQQMLKEIDILGKRLISTHGLEDAKRYKQKIQEYLSFVVKNAYILKREPGPFNYGIHTKIEIVNKKVDELTKELLEKQKDTINLADRIEEIKGLLVDVYK</sequence>
<comment type="caution">
    <text evidence="1">The sequence shown here is derived from an EMBL/GenBank/DDBJ whole genome shotgun (WGS) entry which is preliminary data.</text>
</comment>
<reference evidence="1 2" key="1">
    <citation type="submission" date="2015-09" db="EMBL/GenBank/DDBJ databases">
        <title>Draft genome sequence of a Caloramator mitchellensis, a moderate thermophile from the Great Artesian Basin of Australia.</title>
        <authorList>
            <person name="Patel B.K."/>
        </authorList>
    </citation>
    <scope>NUCLEOTIDE SEQUENCE [LARGE SCALE GENOMIC DNA]</scope>
    <source>
        <strain evidence="1 2">VF08</strain>
    </source>
</reference>
<name>A0A0R3JX36_CALMK</name>
<evidence type="ECO:0000313" key="2">
    <source>
        <dbReference type="Proteomes" id="UP000052015"/>
    </source>
</evidence>
<evidence type="ECO:0000313" key="1">
    <source>
        <dbReference type="EMBL" id="KRQ88107.1"/>
    </source>
</evidence>
<dbReference type="Pfam" id="PF03885">
    <property type="entry name" value="DUF327"/>
    <property type="match status" value="1"/>
</dbReference>
<dbReference type="STRING" id="908809.ABG79_00274"/>